<proteinExistence type="predicted"/>
<gene>
    <name evidence="1" type="ORF">VSS37_10440</name>
</gene>
<dbReference type="RefSeq" id="WP_324694967.1">
    <property type="nucleotide sequence ID" value="NZ_JAYMYJ010000100.1"/>
</dbReference>
<evidence type="ECO:0000313" key="1">
    <source>
        <dbReference type="EMBL" id="MEB4591397.1"/>
    </source>
</evidence>
<keyword evidence="2" id="KW-1185">Reference proteome</keyword>
<organism evidence="1 2">
    <name type="scientific">Candidatus Thiothrix phosphatis</name>
    <dbReference type="NCBI Taxonomy" id="3112415"/>
    <lineage>
        <taxon>Bacteria</taxon>
        <taxon>Pseudomonadati</taxon>
        <taxon>Pseudomonadota</taxon>
        <taxon>Gammaproteobacteria</taxon>
        <taxon>Thiotrichales</taxon>
        <taxon>Thiotrichaceae</taxon>
        <taxon>Thiothrix</taxon>
    </lineage>
</organism>
<reference evidence="1 2" key="2">
    <citation type="submission" date="2024-01" db="EMBL/GenBank/DDBJ databases">
        <authorList>
            <person name="Xie X."/>
        </authorList>
    </citation>
    <scope>NUCLEOTIDE SEQUENCE [LARGE SCALE GENOMIC DNA]</scope>
    <source>
        <strain evidence="1">SCUT-1</strain>
    </source>
</reference>
<evidence type="ECO:0000313" key="2">
    <source>
        <dbReference type="Proteomes" id="UP001308005"/>
    </source>
</evidence>
<reference evidence="2" key="1">
    <citation type="submission" date="2023-07" db="EMBL/GenBank/DDBJ databases">
        <title>The carbon used by Thiothrix.</title>
        <authorList>
            <person name="Chen L."/>
        </authorList>
    </citation>
    <scope>NUCLEOTIDE SEQUENCE [LARGE SCALE GENOMIC DNA]</scope>
</reference>
<accession>A0ABU6CZ97</accession>
<dbReference type="EMBL" id="JAYMYJ010000100">
    <property type="protein sequence ID" value="MEB4591397.1"/>
    <property type="molecule type" value="Genomic_DNA"/>
</dbReference>
<sequence length="152" mass="17043">MSDDWKWRLARDYRYETGLAVDCPAGAASLQFGDGKQTWLTIDADGAVTVSAGYAWDGCSPKFKVFNVVLGTPDGAPNPQTGRPYTYFASLVHDALYQFMDAPGFPWTRAQIDAVFLQILRADGWCWAGLYYAAVRYAGGAYRWINQWRMFA</sequence>
<comment type="caution">
    <text evidence="1">The sequence shown here is derived from an EMBL/GenBank/DDBJ whole genome shotgun (WGS) entry which is preliminary data.</text>
</comment>
<dbReference type="Proteomes" id="UP001308005">
    <property type="component" value="Unassembled WGS sequence"/>
</dbReference>
<evidence type="ECO:0008006" key="3">
    <source>
        <dbReference type="Google" id="ProtNLM"/>
    </source>
</evidence>
<protein>
    <recommendedName>
        <fullName evidence="3">DUF1353 domain-containing protein</fullName>
    </recommendedName>
</protein>
<name>A0ABU6CZ97_9GAMM</name>